<evidence type="ECO:0000256" key="2">
    <source>
        <dbReference type="SAM" id="MobiDB-lite"/>
    </source>
</evidence>
<evidence type="ECO:0000313" key="4">
    <source>
        <dbReference type="Proteomes" id="UP001434883"/>
    </source>
</evidence>
<reference evidence="3 4" key="1">
    <citation type="submission" date="2021-06" db="EMBL/GenBank/DDBJ databases">
        <authorList>
            <person name="Palmer J.M."/>
        </authorList>
    </citation>
    <scope>NUCLEOTIDE SEQUENCE [LARGE SCALE GENOMIC DNA]</scope>
    <source>
        <strain evidence="3 4">XC_2019</strain>
        <tissue evidence="3">Muscle</tissue>
    </source>
</reference>
<dbReference type="PANTHER" id="PTHR10372:SF6">
    <property type="entry name" value="CATENIN DELTA-1"/>
    <property type="match status" value="1"/>
</dbReference>
<feature type="compositionally biased region" description="Polar residues" evidence="2">
    <location>
        <begin position="79"/>
        <end position="99"/>
    </location>
</feature>
<evidence type="ECO:0000256" key="1">
    <source>
        <dbReference type="ARBA" id="ARBA00022737"/>
    </source>
</evidence>
<keyword evidence="4" id="KW-1185">Reference proteome</keyword>
<feature type="region of interest" description="Disordered" evidence="2">
    <location>
        <begin position="72"/>
        <end position="99"/>
    </location>
</feature>
<dbReference type="InterPro" id="IPR028435">
    <property type="entry name" value="Plakophilin/d_Catenin"/>
</dbReference>
<proteinExistence type="predicted"/>
<gene>
    <name evidence="3" type="ORF">XENOCAPTIV_027030</name>
</gene>
<dbReference type="EMBL" id="JAHRIN010009092">
    <property type="protein sequence ID" value="MEQ2194308.1"/>
    <property type="molecule type" value="Genomic_DNA"/>
</dbReference>
<name>A0ABV0QFR7_9TELE</name>
<protein>
    <recommendedName>
        <fullName evidence="5">Catenin delta-1</fullName>
    </recommendedName>
</protein>
<evidence type="ECO:0008006" key="5">
    <source>
        <dbReference type="Google" id="ProtNLM"/>
    </source>
</evidence>
<accession>A0ABV0QFR7</accession>
<dbReference type="Proteomes" id="UP001434883">
    <property type="component" value="Unassembled WGS sequence"/>
</dbReference>
<comment type="caution">
    <text evidence="3">The sequence shown here is derived from an EMBL/GenBank/DDBJ whole genome shotgun (WGS) entry which is preliminary data.</text>
</comment>
<dbReference type="Gene3D" id="1.25.10.10">
    <property type="entry name" value="Leucine-rich Repeat Variant"/>
    <property type="match status" value="1"/>
</dbReference>
<dbReference type="PANTHER" id="PTHR10372">
    <property type="entry name" value="PLAKOPHILLIN-RELATED"/>
    <property type="match status" value="1"/>
</dbReference>
<evidence type="ECO:0000313" key="3">
    <source>
        <dbReference type="EMBL" id="MEQ2194308.1"/>
    </source>
</evidence>
<dbReference type="InterPro" id="IPR011989">
    <property type="entry name" value="ARM-like"/>
</dbReference>
<organism evidence="3 4">
    <name type="scientific">Xenoophorus captivus</name>
    <dbReference type="NCBI Taxonomy" id="1517983"/>
    <lineage>
        <taxon>Eukaryota</taxon>
        <taxon>Metazoa</taxon>
        <taxon>Chordata</taxon>
        <taxon>Craniata</taxon>
        <taxon>Vertebrata</taxon>
        <taxon>Euteleostomi</taxon>
        <taxon>Actinopterygii</taxon>
        <taxon>Neopterygii</taxon>
        <taxon>Teleostei</taxon>
        <taxon>Neoteleostei</taxon>
        <taxon>Acanthomorphata</taxon>
        <taxon>Ovalentaria</taxon>
        <taxon>Atherinomorphae</taxon>
        <taxon>Cyprinodontiformes</taxon>
        <taxon>Goodeidae</taxon>
        <taxon>Xenoophorus</taxon>
    </lineage>
</organism>
<keyword evidence="1" id="KW-0677">Repeat</keyword>
<sequence>MVSVLSTLAEVLGNNLEAAKKLRASTGIERLVLISKDGNRSDREVRGAGQVLQLIWAHKELRRPLEKDGWKKSDFMVNPNPSTTTINGPSTRANGTYEDSTTPLLDKGTEIISVSDAKYRSLLKLDSVNLRAVMYF</sequence>